<keyword evidence="2" id="KW-1185">Reference proteome</keyword>
<organism evidence="1 2">
    <name type="scientific">Zarea fungicola</name>
    <dbReference type="NCBI Taxonomy" id="93591"/>
    <lineage>
        <taxon>Eukaryota</taxon>
        <taxon>Fungi</taxon>
        <taxon>Dikarya</taxon>
        <taxon>Ascomycota</taxon>
        <taxon>Pezizomycotina</taxon>
        <taxon>Sordariomycetes</taxon>
        <taxon>Hypocreomycetidae</taxon>
        <taxon>Hypocreales</taxon>
        <taxon>Cordycipitaceae</taxon>
        <taxon>Zarea</taxon>
    </lineage>
</organism>
<evidence type="ECO:0000313" key="1">
    <source>
        <dbReference type="EMBL" id="KAJ2970855.1"/>
    </source>
</evidence>
<reference evidence="1" key="1">
    <citation type="submission" date="2022-08" db="EMBL/GenBank/DDBJ databases">
        <title>Genome Sequence of Lecanicillium fungicola.</title>
        <authorList>
            <person name="Buettner E."/>
        </authorList>
    </citation>
    <scope>NUCLEOTIDE SEQUENCE</scope>
    <source>
        <strain evidence="1">Babe33</strain>
    </source>
</reference>
<accession>A0ACC1MVI6</accession>
<dbReference type="EMBL" id="JANJQO010001455">
    <property type="protein sequence ID" value="KAJ2970855.1"/>
    <property type="molecule type" value="Genomic_DNA"/>
</dbReference>
<dbReference type="Proteomes" id="UP001143910">
    <property type="component" value="Unassembled WGS sequence"/>
</dbReference>
<gene>
    <name evidence="1" type="ORF">NQ176_g7983</name>
</gene>
<name>A0ACC1MVI6_9HYPO</name>
<comment type="caution">
    <text evidence="1">The sequence shown here is derived from an EMBL/GenBank/DDBJ whole genome shotgun (WGS) entry which is preliminary data.</text>
</comment>
<evidence type="ECO:0000313" key="2">
    <source>
        <dbReference type="Proteomes" id="UP001143910"/>
    </source>
</evidence>
<sequence>MQRRPIGSSSGQQLGNPEAYPYDESEWKRLTNQQYGLQSTSPHTSSSPLHLNKKLPPFPEEDSHHDTGNSIQPTRQASTSHHAHQISLESTSAPQERQRDMFSDAPQRRSRSDSIAESILDPYLNNVRISDHWRESAGGFDRAPIAPAYDVDDGLIPVEADDQPPAPLTQSQQNCSIGSNSSFYMNKGFCSGAEEVVVGGLGVKKMRKPVGLTGTATVARCTSCVFELAFRDIENDLGKQDCGNLHHGDVRYRLRFLQKSHVHTKRSDDTLYGCIFCVRLGRTIDPSDATVFFSVKALMAHIARHPRPLPDVPGFVVVDQAEMPAQYHNDYDLHLPKEPVPHPALEHEQETSMMAVGVAKEPARKMYGQRLLGDRTPALELVVGSRVTGLEFPAKYNGEWCLGWHDGIHASVPLETLKLEPPASRDIKMDGTSLVRAKSRWKFSYKDKDKTEWLKFDKDEIITNITWAYPEHWCWSGTNAKGKWGIFPQAFLDTNTVQELSAAASIRASSLSSEKNKSSSILPRFSVRRQGPPSIASSRS</sequence>
<protein>
    <submittedName>
        <fullName evidence="1">Uncharacterized protein</fullName>
    </submittedName>
</protein>
<proteinExistence type="predicted"/>